<feature type="non-terminal residue" evidence="2">
    <location>
        <position position="1"/>
    </location>
</feature>
<accession>A0A267GZ21</accession>
<protein>
    <submittedName>
        <fullName evidence="2">Uncharacterized protein</fullName>
    </submittedName>
</protein>
<feature type="transmembrane region" description="Helical" evidence="1">
    <location>
        <begin position="40"/>
        <end position="59"/>
    </location>
</feature>
<evidence type="ECO:0000256" key="1">
    <source>
        <dbReference type="SAM" id="Phobius"/>
    </source>
</evidence>
<dbReference type="OrthoDB" id="421638at2759"/>
<keyword evidence="1" id="KW-1133">Transmembrane helix</keyword>
<dbReference type="STRING" id="282301.A0A267GZ21"/>
<sequence>AAAMTLAYVKNTIGLTVSDEELENIPHPSLELYTHTTYRGVQFGIFVSMAMVAPVVTAIRGPRNFSGLAARALRFGRVGALAGLPLGPAMTIGMTRGDPDVAMYDRAYRLRYNFNQVRQDRFGIASTAAGAAVGGINGALCGVLAGILLGTIYNTAVAPAHQKAPKYEKVKAVVKEAKELAKQAKQGKAE</sequence>
<reference evidence="2 3" key="1">
    <citation type="submission" date="2017-06" db="EMBL/GenBank/DDBJ databases">
        <title>A platform for efficient transgenesis in Macrostomum lignano, a flatworm model organism for stem cell research.</title>
        <authorList>
            <person name="Berezikov E."/>
        </authorList>
    </citation>
    <scope>NUCLEOTIDE SEQUENCE [LARGE SCALE GENOMIC DNA]</scope>
    <source>
        <strain evidence="2">DV1</strain>
        <tissue evidence="2">Whole organism</tissue>
    </source>
</reference>
<dbReference type="InterPro" id="IPR013869">
    <property type="entry name" value="DUF1757"/>
</dbReference>
<dbReference type="PANTHER" id="PTHR38636">
    <property type="entry name" value="PROTEIN CBG20488"/>
    <property type="match status" value="1"/>
</dbReference>
<comment type="caution">
    <text evidence="2">The sequence shown here is derived from an EMBL/GenBank/DDBJ whole genome shotgun (WGS) entry which is preliminary data.</text>
</comment>
<evidence type="ECO:0000313" key="2">
    <source>
        <dbReference type="EMBL" id="PAA91283.1"/>
    </source>
</evidence>
<name>A0A267GZ21_9PLAT</name>
<gene>
    <name evidence="2" type="ORF">BOX15_Mlig017216g1</name>
</gene>
<evidence type="ECO:0000313" key="3">
    <source>
        <dbReference type="Proteomes" id="UP000215902"/>
    </source>
</evidence>
<dbReference type="EMBL" id="NIVC01000092">
    <property type="protein sequence ID" value="PAA91283.1"/>
    <property type="molecule type" value="Genomic_DNA"/>
</dbReference>
<proteinExistence type="predicted"/>
<keyword evidence="1" id="KW-0472">Membrane</keyword>
<organism evidence="2 3">
    <name type="scientific">Macrostomum lignano</name>
    <dbReference type="NCBI Taxonomy" id="282301"/>
    <lineage>
        <taxon>Eukaryota</taxon>
        <taxon>Metazoa</taxon>
        <taxon>Spiralia</taxon>
        <taxon>Lophotrochozoa</taxon>
        <taxon>Platyhelminthes</taxon>
        <taxon>Rhabditophora</taxon>
        <taxon>Macrostomorpha</taxon>
        <taxon>Macrostomida</taxon>
        <taxon>Macrostomidae</taxon>
        <taxon>Macrostomum</taxon>
    </lineage>
</organism>
<keyword evidence="1" id="KW-0812">Transmembrane</keyword>
<dbReference type="Proteomes" id="UP000215902">
    <property type="component" value="Unassembled WGS sequence"/>
</dbReference>
<dbReference type="PANTHER" id="PTHR38636:SF1">
    <property type="entry name" value="CHLORIDE CHANNEL PROTEIN CLC-D"/>
    <property type="match status" value="1"/>
</dbReference>
<dbReference type="Pfam" id="PF08560">
    <property type="entry name" value="DUF1757"/>
    <property type="match status" value="1"/>
</dbReference>
<keyword evidence="3" id="KW-1185">Reference proteome</keyword>
<dbReference type="AlphaFoldDB" id="A0A267GZ21"/>